<dbReference type="PANTHER" id="PTHR42716:SF1">
    <property type="entry name" value="SLL0471 PROTEIN"/>
    <property type="match status" value="1"/>
</dbReference>
<dbReference type="Pfam" id="PF12831">
    <property type="entry name" value="FAD_oxidored"/>
    <property type="match status" value="2"/>
</dbReference>
<evidence type="ECO:0000313" key="2">
    <source>
        <dbReference type="EMBL" id="MCJ2541357.1"/>
    </source>
</evidence>
<feature type="compositionally biased region" description="Low complexity" evidence="1">
    <location>
        <begin position="1"/>
        <end position="23"/>
    </location>
</feature>
<reference evidence="2" key="1">
    <citation type="submission" date="2021-02" db="EMBL/GenBank/DDBJ databases">
        <title>The CRISPR/cas machinery reduction and long-range gene transfer in the hot spring cyanobacterium Synechococcus.</title>
        <authorList>
            <person name="Dvorak P."/>
            <person name="Jahodarova E."/>
            <person name="Hasler P."/>
            <person name="Poulickova A."/>
        </authorList>
    </citation>
    <scope>NUCLEOTIDE SEQUENCE</scope>
    <source>
        <strain evidence="2">Rupite</strain>
    </source>
</reference>
<sequence length="617" mass="68009">MGVAGVSRQEVSSLSSGSLPPSEAATPEPPRFTAQGWPLLDPKPQPDQIWECELVVVGGSLGGVAAASHAMRAGIPTCLIELTPWLGGQITSQGVSAIDESLPMRQRGNFSSHWMQFKALLEGQPVELPAWTGIPAGTRVADINSCWVGGLCFPPQAGVKAVETWLEQAAQNAPNSRWATQTAFKGATFSTDGSRIESIYAVQRQPRDPNFVPPGRLWRELNSWYGWGETEVFTKRSVRLQAPPGRQLWVIDATDTGELVGWAGIPYRVGSESRELLGEPNGAPATNPECTQAFTFPFVMAIHDDGGRSKAELAQLQPGYSRAEHRREFDMEGFPTFSGQSFFNYRRIVSKGRTDPFYGTPVPGDMTMVNWNRGNDWGIMNPPLILTEERLLQSGQRHNWLGGLDVSAIKDGENHALLFAEWLMETQSRPGYPLSLLFGEESLMGTRSGLSLYPYIREGRRILGRAAYGQSEFMMREQDIRIGTRGGRDFRPTVVGVTHYAIDIHGCRYRNWEPSFSASSAPINEFSVHPIYIPLEALIPQRIDNLLIGGKGIAVSHIVNAATRVHYGEWTIGSAAGLTVAWLHSQDPSLTPAEIVPQGKMAELQNYLLSRGQRLQW</sequence>
<organism evidence="2 3">
    <name type="scientific">Thermostichus vulcanus str. 'Rupite'</name>
    <dbReference type="NCBI Taxonomy" id="2813851"/>
    <lineage>
        <taxon>Bacteria</taxon>
        <taxon>Bacillati</taxon>
        <taxon>Cyanobacteriota</taxon>
        <taxon>Cyanophyceae</taxon>
        <taxon>Thermostichales</taxon>
        <taxon>Thermostichaceae</taxon>
        <taxon>Thermostichus</taxon>
    </lineage>
</organism>
<proteinExistence type="predicted"/>
<name>A0ABT0C6D3_THEVL</name>
<dbReference type="InterPro" id="IPR036188">
    <property type="entry name" value="FAD/NAD-bd_sf"/>
</dbReference>
<protein>
    <submittedName>
        <fullName evidence="2">FAD-dependent oxidoreductase</fullName>
    </submittedName>
</protein>
<keyword evidence="3" id="KW-1185">Reference proteome</keyword>
<evidence type="ECO:0000313" key="3">
    <source>
        <dbReference type="Proteomes" id="UP000830835"/>
    </source>
</evidence>
<accession>A0ABT0C6D3</accession>
<feature type="region of interest" description="Disordered" evidence="1">
    <location>
        <begin position="1"/>
        <end position="40"/>
    </location>
</feature>
<evidence type="ECO:0000256" key="1">
    <source>
        <dbReference type="SAM" id="MobiDB-lite"/>
    </source>
</evidence>
<dbReference type="InterPro" id="IPR005288">
    <property type="entry name" value="NadB"/>
</dbReference>
<gene>
    <name evidence="2" type="ORF">JX360_00295</name>
</gene>
<dbReference type="EMBL" id="JAFIRA010000001">
    <property type="protein sequence ID" value="MCJ2541357.1"/>
    <property type="molecule type" value="Genomic_DNA"/>
</dbReference>
<comment type="caution">
    <text evidence="2">The sequence shown here is derived from an EMBL/GenBank/DDBJ whole genome shotgun (WGS) entry which is preliminary data.</text>
</comment>
<dbReference type="SUPFAM" id="SSF51905">
    <property type="entry name" value="FAD/NAD(P)-binding domain"/>
    <property type="match status" value="1"/>
</dbReference>
<dbReference type="PANTHER" id="PTHR42716">
    <property type="entry name" value="L-ASPARTATE OXIDASE"/>
    <property type="match status" value="1"/>
</dbReference>
<dbReference type="Proteomes" id="UP000830835">
    <property type="component" value="Unassembled WGS sequence"/>
</dbReference>